<dbReference type="PANTHER" id="PTHR45640:SF34">
    <property type="entry name" value="PROTEIN LETHAL(2)ESSENTIAL FOR LIFE"/>
    <property type="match status" value="1"/>
</dbReference>
<dbReference type="PIRSF" id="PIRSF036514">
    <property type="entry name" value="Sm_HSP_B1"/>
    <property type="match status" value="1"/>
</dbReference>
<dbReference type="STRING" id="7159.Q16S84"/>
<comment type="similarity">
    <text evidence="1 3 4">Belongs to the small heat shock protein (HSP20) family.</text>
</comment>
<evidence type="ECO:0000259" key="5">
    <source>
        <dbReference type="PROSITE" id="PS01031"/>
    </source>
</evidence>
<feature type="binding site" evidence="2">
    <location>
        <position position="103"/>
    </location>
    <ligand>
        <name>Zn(2+)</name>
        <dbReference type="ChEBI" id="CHEBI:29105"/>
        <label>1</label>
    </ligand>
</feature>
<dbReference type="InterPro" id="IPR002068">
    <property type="entry name" value="A-crystallin/Hsp20_dom"/>
</dbReference>
<dbReference type="PANTHER" id="PTHR45640">
    <property type="entry name" value="HEAT SHOCK PROTEIN HSP-12.2-RELATED"/>
    <property type="match status" value="1"/>
</dbReference>
<gene>
    <name evidence="6" type="ORF">AaeL_AAEL010660</name>
</gene>
<keyword evidence="2" id="KW-0862">Zinc</keyword>
<reference evidence="6" key="2">
    <citation type="journal article" date="2007" name="Science">
        <title>Genome sequence of Aedes aegypti, a major arbovirus vector.</title>
        <authorList>
            <person name="Nene V."/>
            <person name="Wortman J.R."/>
            <person name="Lawson D."/>
            <person name="Haas B."/>
            <person name="Kodira C."/>
            <person name="Tu Z.J."/>
            <person name="Loftus B."/>
            <person name="Xi Z."/>
            <person name="Megy K."/>
            <person name="Grabherr M."/>
            <person name="Ren Q."/>
            <person name="Zdobnov E.M."/>
            <person name="Lobo N.F."/>
            <person name="Campbell K.S."/>
            <person name="Brown S.E."/>
            <person name="Bonaldo M.F."/>
            <person name="Zhu J."/>
            <person name="Sinkins S.P."/>
            <person name="Hogenkamp D.G."/>
            <person name="Amedeo P."/>
            <person name="Arensburger P."/>
            <person name="Atkinson P.W."/>
            <person name="Bidwell S."/>
            <person name="Biedler J."/>
            <person name="Birney E."/>
            <person name="Bruggner R.V."/>
            <person name="Costas J."/>
            <person name="Coy M.R."/>
            <person name="Crabtree J."/>
            <person name="Crawford M."/>
            <person name="Debruyn B."/>
            <person name="Decaprio D."/>
            <person name="Eiglmeier K."/>
            <person name="Eisenstadt E."/>
            <person name="El-Dorry H."/>
            <person name="Gelbart W.M."/>
            <person name="Gomes S.L."/>
            <person name="Hammond M."/>
            <person name="Hannick L.I."/>
            <person name="Hogan J.R."/>
            <person name="Holmes M.H."/>
            <person name="Jaffe D."/>
            <person name="Johnston J.S."/>
            <person name="Kennedy R.C."/>
            <person name="Koo H."/>
            <person name="Kravitz S."/>
            <person name="Kriventseva E.V."/>
            <person name="Kulp D."/>
            <person name="Labutti K."/>
            <person name="Lee E."/>
            <person name="Li S."/>
            <person name="Lovin D.D."/>
            <person name="Mao C."/>
            <person name="Mauceli E."/>
            <person name="Menck C.F."/>
            <person name="Miller J.R."/>
            <person name="Montgomery P."/>
            <person name="Mori A."/>
            <person name="Nascimento A.L."/>
            <person name="Naveira H.F."/>
            <person name="Nusbaum C."/>
            <person name="O'leary S."/>
            <person name="Orvis J."/>
            <person name="Pertea M."/>
            <person name="Quesneville H."/>
            <person name="Reidenbach K.R."/>
            <person name="Rogers Y.H."/>
            <person name="Roth C.W."/>
            <person name="Schneider J.R."/>
            <person name="Schatz M."/>
            <person name="Shumway M."/>
            <person name="Stanke M."/>
            <person name="Stinson E.O."/>
            <person name="Tubio J.M."/>
            <person name="Vanzee J.P."/>
            <person name="Verjovski-Almeida S."/>
            <person name="Werner D."/>
            <person name="White O."/>
            <person name="Wyder S."/>
            <person name="Zeng Q."/>
            <person name="Zhao Q."/>
            <person name="Zhao Y."/>
            <person name="Hill C.A."/>
            <person name="Raikhel A.S."/>
            <person name="Soares M.B."/>
            <person name="Knudson D.L."/>
            <person name="Lee N.H."/>
            <person name="Galagan J."/>
            <person name="Salzberg S.L."/>
            <person name="Paulsen I.T."/>
            <person name="Dimopoulos G."/>
            <person name="Collins F.H."/>
            <person name="Birren B."/>
            <person name="Fraser-Liggett C.M."/>
            <person name="Severson D.W."/>
        </authorList>
    </citation>
    <scope>NUCLEOTIDE SEQUENCE [LARGE SCALE GENOMIC DNA]</scope>
    <source>
        <strain evidence="6">Liverpool</strain>
    </source>
</reference>
<dbReference type="VEuPathDB" id="VectorBase:AAEL010660"/>
<dbReference type="KEGG" id="aag:5573684"/>
<dbReference type="GO" id="GO:0046872">
    <property type="term" value="F:metal ion binding"/>
    <property type="evidence" value="ECO:0007669"/>
    <property type="project" value="UniProtKB-KW"/>
</dbReference>
<feature type="domain" description="SHSP" evidence="5">
    <location>
        <begin position="56"/>
        <end position="165"/>
    </location>
</feature>
<evidence type="ECO:0000256" key="2">
    <source>
        <dbReference type="PIRSR" id="PIRSR036514-1"/>
    </source>
</evidence>
<dbReference type="PROSITE" id="PS01031">
    <property type="entry name" value="SHSP"/>
    <property type="match status" value="1"/>
</dbReference>
<keyword evidence="2" id="KW-0479">Metal-binding</keyword>
<dbReference type="GO" id="GO:0005634">
    <property type="term" value="C:nucleus"/>
    <property type="evidence" value="ECO:0007669"/>
    <property type="project" value="TreeGrafter"/>
</dbReference>
<dbReference type="Proteomes" id="UP000682892">
    <property type="component" value="Chromosome 2"/>
</dbReference>
<dbReference type="PRINTS" id="PR00299">
    <property type="entry name" value="ACRYSTALLIN"/>
</dbReference>
<dbReference type="PhylomeDB" id="Q16S84"/>
<feature type="binding site" evidence="2">
    <location>
        <position position="110"/>
    </location>
    <ligand>
        <name>Zn(2+)</name>
        <dbReference type="ChEBI" id="CHEBI:29105"/>
        <label>1</label>
    </ligand>
</feature>
<protein>
    <submittedName>
        <fullName evidence="6">AAEL010660-PA</fullName>
    </submittedName>
</protein>
<name>Q16S84_AEDAE</name>
<dbReference type="OMA" id="MIRNGNG"/>
<feature type="binding site" evidence="2">
    <location>
        <position position="105"/>
    </location>
    <ligand>
        <name>Zn(2+)</name>
        <dbReference type="ChEBI" id="CHEBI:29105"/>
        <label>1</label>
    </ligand>
</feature>
<evidence type="ECO:0000313" key="6">
    <source>
        <dbReference type="EMBL" id="EAT37331.1"/>
    </source>
</evidence>
<proteinExistence type="inferred from homology"/>
<dbReference type="GO" id="GO:0042026">
    <property type="term" value="P:protein refolding"/>
    <property type="evidence" value="ECO:0007669"/>
    <property type="project" value="TreeGrafter"/>
</dbReference>
<dbReference type="HOGENOM" id="CLU_095001_1_0_1"/>
<evidence type="ECO:0000256" key="1">
    <source>
        <dbReference type="PIRNR" id="PIRNR036514"/>
    </source>
</evidence>
<dbReference type="GO" id="GO:0051082">
    <property type="term" value="F:unfolded protein binding"/>
    <property type="evidence" value="ECO:0007669"/>
    <property type="project" value="TreeGrafter"/>
</dbReference>
<reference evidence="6" key="3">
    <citation type="submission" date="2012-09" db="EMBL/GenBank/DDBJ databases">
        <authorList>
            <consortium name="VectorBase"/>
        </authorList>
    </citation>
    <scope>NUCLEOTIDE SEQUENCE</scope>
    <source>
        <strain evidence="6">Liverpool</strain>
    </source>
</reference>
<sequence length="185" mass="20721">MPPMLYRKMWDDAPNKSHLPDQHFGQVVSTDDLVDALAAHQLRRRQHGVYNRPWHHNGAIRDTGSNVHAADDKFEINLDVAQFKPEEVSVKLSGHCITVEGKHEEKEDDHGVVMRQFVRRYTVPEGHDLDRIGSSLSSDGVLTVTVQKTTAAEPQALRDIPVVQTGEPAHLTSDRHMIRNGNGVS</sequence>
<dbReference type="eggNOG" id="KOG3591">
    <property type="taxonomic scope" value="Eukaryota"/>
</dbReference>
<dbReference type="PaxDb" id="7159-AAEL010660-PA"/>
<dbReference type="GO" id="GO:0005737">
    <property type="term" value="C:cytoplasm"/>
    <property type="evidence" value="ECO:0007669"/>
    <property type="project" value="TreeGrafter"/>
</dbReference>
<dbReference type="GO" id="GO:0009408">
    <property type="term" value="P:response to heat"/>
    <property type="evidence" value="ECO:0007669"/>
    <property type="project" value="UniProtKB-ARBA"/>
</dbReference>
<dbReference type="Gene3D" id="2.60.40.790">
    <property type="match status" value="1"/>
</dbReference>
<reference evidence="6" key="1">
    <citation type="submission" date="2005-10" db="EMBL/GenBank/DDBJ databases">
        <authorList>
            <person name="Loftus B.J."/>
            <person name="Nene V.M."/>
            <person name="Hannick L.I."/>
            <person name="Bidwell S."/>
            <person name="Haas B."/>
            <person name="Amedeo P."/>
            <person name="Orvis J."/>
            <person name="Wortman J.R."/>
            <person name="White O.R."/>
            <person name="Salzberg S."/>
            <person name="Shumway M."/>
            <person name="Koo H."/>
            <person name="Zhao Y."/>
            <person name="Holmes M."/>
            <person name="Miller J."/>
            <person name="Schatz M."/>
            <person name="Pop M."/>
            <person name="Pai G."/>
            <person name="Utterback T."/>
            <person name="Rogers Y.-H."/>
            <person name="Kravitz S."/>
            <person name="Fraser C.M."/>
        </authorList>
    </citation>
    <scope>NUCLEOTIDE SEQUENCE</scope>
    <source>
        <strain evidence="6">Liverpool</strain>
    </source>
</reference>
<evidence type="ECO:0000256" key="4">
    <source>
        <dbReference type="RuleBase" id="RU003616"/>
    </source>
</evidence>
<dbReference type="InterPro" id="IPR008978">
    <property type="entry name" value="HSP20-like_chaperone"/>
</dbReference>
<dbReference type="OrthoDB" id="1431247at2759"/>
<dbReference type="CDD" id="cd06526">
    <property type="entry name" value="metazoan_ACD"/>
    <property type="match status" value="1"/>
</dbReference>
<dbReference type="AlphaFoldDB" id="Q16S84"/>
<dbReference type="InterPro" id="IPR055269">
    <property type="entry name" value="Alpha-crystallin/HSP_16"/>
</dbReference>
<accession>Q16S84</accession>
<evidence type="ECO:0000256" key="3">
    <source>
        <dbReference type="PROSITE-ProRule" id="PRU00285"/>
    </source>
</evidence>
<dbReference type="SUPFAM" id="SSF49764">
    <property type="entry name" value="HSP20-like chaperones"/>
    <property type="match status" value="1"/>
</dbReference>
<dbReference type="EMBL" id="CH477680">
    <property type="protein sequence ID" value="EAT37331.1"/>
    <property type="molecule type" value="Genomic_DNA"/>
</dbReference>
<evidence type="ECO:0000313" key="7">
    <source>
        <dbReference type="Proteomes" id="UP000682892"/>
    </source>
</evidence>
<organism evidence="6 7">
    <name type="scientific">Aedes aegypti</name>
    <name type="common">Yellowfever mosquito</name>
    <name type="synonym">Culex aegypti</name>
    <dbReference type="NCBI Taxonomy" id="7159"/>
    <lineage>
        <taxon>Eukaryota</taxon>
        <taxon>Metazoa</taxon>
        <taxon>Ecdysozoa</taxon>
        <taxon>Arthropoda</taxon>
        <taxon>Hexapoda</taxon>
        <taxon>Insecta</taxon>
        <taxon>Pterygota</taxon>
        <taxon>Neoptera</taxon>
        <taxon>Endopterygota</taxon>
        <taxon>Diptera</taxon>
        <taxon>Nematocera</taxon>
        <taxon>Culicoidea</taxon>
        <taxon>Culicidae</taxon>
        <taxon>Culicinae</taxon>
        <taxon>Aedini</taxon>
        <taxon>Aedes</taxon>
        <taxon>Stegomyia</taxon>
    </lineage>
</organism>
<dbReference type="InterPro" id="IPR001436">
    <property type="entry name" value="Alpha-crystallin/sHSP_animal"/>
</dbReference>
<dbReference type="Pfam" id="PF00011">
    <property type="entry name" value="HSP20"/>
    <property type="match status" value="1"/>
</dbReference>